<organism evidence="7 8">
    <name type="scientific">Nocardioides cavernae</name>
    <dbReference type="NCBI Taxonomy" id="1921566"/>
    <lineage>
        <taxon>Bacteria</taxon>
        <taxon>Bacillati</taxon>
        <taxon>Actinomycetota</taxon>
        <taxon>Actinomycetes</taxon>
        <taxon>Propionibacteriales</taxon>
        <taxon>Nocardioidaceae</taxon>
        <taxon>Nocardioides</taxon>
    </lineage>
</organism>
<feature type="transmembrane region" description="Helical" evidence="5">
    <location>
        <begin position="115"/>
        <end position="136"/>
    </location>
</feature>
<feature type="transmembrane region" description="Helical" evidence="5">
    <location>
        <begin position="173"/>
        <end position="194"/>
    </location>
</feature>
<feature type="transmembrane region" description="Helical" evidence="5">
    <location>
        <begin position="229"/>
        <end position="250"/>
    </location>
</feature>
<protein>
    <submittedName>
        <fullName evidence="7">MFS transporter</fullName>
    </submittedName>
</protein>
<dbReference type="CDD" id="cd17324">
    <property type="entry name" value="MFS_NepI_like"/>
    <property type="match status" value="1"/>
</dbReference>
<feature type="transmembrane region" description="Helical" evidence="5">
    <location>
        <begin position="26"/>
        <end position="44"/>
    </location>
</feature>
<evidence type="ECO:0000313" key="7">
    <source>
        <dbReference type="EMBL" id="MBD3924216.1"/>
    </source>
</evidence>
<evidence type="ECO:0000256" key="1">
    <source>
        <dbReference type="ARBA" id="ARBA00004651"/>
    </source>
</evidence>
<dbReference type="PROSITE" id="PS50850">
    <property type="entry name" value="MFS"/>
    <property type="match status" value="1"/>
</dbReference>
<dbReference type="Pfam" id="PF07690">
    <property type="entry name" value="MFS_1"/>
    <property type="match status" value="1"/>
</dbReference>
<gene>
    <name evidence="7" type="ORF">IEZ26_06255</name>
</gene>
<dbReference type="Gene3D" id="1.20.1250.20">
    <property type="entry name" value="MFS general substrate transporter like domains"/>
    <property type="match status" value="1"/>
</dbReference>
<dbReference type="Proteomes" id="UP000618818">
    <property type="component" value="Unassembled WGS sequence"/>
</dbReference>
<feature type="transmembrane region" description="Helical" evidence="5">
    <location>
        <begin position="148"/>
        <end position="167"/>
    </location>
</feature>
<feature type="transmembrane region" description="Helical" evidence="5">
    <location>
        <begin position="289"/>
        <end position="308"/>
    </location>
</feature>
<reference evidence="7 8" key="1">
    <citation type="submission" date="2020-09" db="EMBL/GenBank/DDBJ databases">
        <title>novel species in genus Nocardioides.</title>
        <authorList>
            <person name="Zhang G."/>
        </authorList>
    </citation>
    <scope>NUCLEOTIDE SEQUENCE [LARGE SCALE GENOMIC DNA]</scope>
    <source>
        <strain evidence="7 8">KCTC 39551</strain>
    </source>
</reference>
<evidence type="ECO:0000313" key="8">
    <source>
        <dbReference type="Proteomes" id="UP000618818"/>
    </source>
</evidence>
<comment type="subcellular location">
    <subcellularLocation>
        <location evidence="1">Cell membrane</location>
        <topology evidence="1">Multi-pass membrane protein</topology>
    </subcellularLocation>
</comment>
<keyword evidence="3 5" id="KW-1133">Transmembrane helix</keyword>
<feature type="transmembrane region" description="Helical" evidence="5">
    <location>
        <begin position="91"/>
        <end position="109"/>
    </location>
</feature>
<evidence type="ECO:0000256" key="2">
    <source>
        <dbReference type="ARBA" id="ARBA00022692"/>
    </source>
</evidence>
<name>A0ABR8NAG1_9ACTN</name>
<sequence length="412" mass="42043">MSELSNPAGTQLLAASATEPPTRRTLMTWSVLAGVAVGNLYWSQPMLDRIAKDLDVALADAGLLVTAVQLGYAIGILLVVPLGDVRDRRDLIVPAAIVSAIALFASAFAGEFAVLLAASFAAGVGAVSTQLLTTLAVARGPADERGRVVGVMLAGILGGIVTARVLGGWGATLVGWRGVFAVAGVLNVGLAICARRLIPAEPTATPVPYRRLLASTVGLLARPRLRHQVATAATTFGCCSLAWTAVTFQLSEEPYEYTPARIGVLGLVGLLGIATAALAGRWHDRGRGAAVTGVAWVALFSSFVPGASGVGTPLAVVVGALLLMDMSTQVNSAVTQARMLDAVPATLTSRANTLLVVGIFVGGAAGSAAASIAWRHGGIEASSLVGASGAVLGLCLWLRMRGQRLGAEEPSE</sequence>
<dbReference type="SUPFAM" id="SSF103473">
    <property type="entry name" value="MFS general substrate transporter"/>
    <property type="match status" value="1"/>
</dbReference>
<feature type="transmembrane region" description="Helical" evidence="5">
    <location>
        <begin position="56"/>
        <end position="79"/>
    </location>
</feature>
<dbReference type="InterPro" id="IPR011701">
    <property type="entry name" value="MFS"/>
</dbReference>
<feature type="domain" description="Major facilitator superfamily (MFS) profile" evidence="6">
    <location>
        <begin position="22"/>
        <end position="405"/>
    </location>
</feature>
<dbReference type="RefSeq" id="WP_191194004.1">
    <property type="nucleotide sequence ID" value="NZ_JACXYZ010000001.1"/>
</dbReference>
<feature type="transmembrane region" description="Helical" evidence="5">
    <location>
        <begin position="354"/>
        <end position="375"/>
    </location>
</feature>
<evidence type="ECO:0000259" key="6">
    <source>
        <dbReference type="PROSITE" id="PS50850"/>
    </source>
</evidence>
<feature type="transmembrane region" description="Helical" evidence="5">
    <location>
        <begin position="262"/>
        <end position="282"/>
    </location>
</feature>
<evidence type="ECO:0000256" key="3">
    <source>
        <dbReference type="ARBA" id="ARBA00022989"/>
    </source>
</evidence>
<dbReference type="PANTHER" id="PTHR42910">
    <property type="entry name" value="TRANSPORTER SCO4007-RELATED"/>
    <property type="match status" value="1"/>
</dbReference>
<dbReference type="InterPro" id="IPR036259">
    <property type="entry name" value="MFS_trans_sf"/>
</dbReference>
<keyword evidence="2 5" id="KW-0812">Transmembrane</keyword>
<feature type="transmembrane region" description="Helical" evidence="5">
    <location>
        <begin position="381"/>
        <end position="398"/>
    </location>
</feature>
<dbReference type="InterPro" id="IPR020846">
    <property type="entry name" value="MFS_dom"/>
</dbReference>
<dbReference type="PANTHER" id="PTHR42910:SF1">
    <property type="entry name" value="MAJOR FACILITATOR SUPERFAMILY (MFS) PROFILE DOMAIN-CONTAINING PROTEIN"/>
    <property type="match status" value="1"/>
</dbReference>
<dbReference type="EMBL" id="JACXYZ010000001">
    <property type="protein sequence ID" value="MBD3924216.1"/>
    <property type="molecule type" value="Genomic_DNA"/>
</dbReference>
<accession>A0ABR8NAG1</accession>
<keyword evidence="8" id="KW-1185">Reference proteome</keyword>
<keyword evidence="4 5" id="KW-0472">Membrane</keyword>
<proteinExistence type="predicted"/>
<evidence type="ECO:0000256" key="5">
    <source>
        <dbReference type="SAM" id="Phobius"/>
    </source>
</evidence>
<comment type="caution">
    <text evidence="7">The sequence shown here is derived from an EMBL/GenBank/DDBJ whole genome shotgun (WGS) entry which is preliminary data.</text>
</comment>
<evidence type="ECO:0000256" key="4">
    <source>
        <dbReference type="ARBA" id="ARBA00023136"/>
    </source>
</evidence>